<evidence type="ECO:0000259" key="2">
    <source>
        <dbReference type="Pfam" id="PF02557"/>
    </source>
</evidence>
<dbReference type="GO" id="GO:0008233">
    <property type="term" value="F:peptidase activity"/>
    <property type="evidence" value="ECO:0007669"/>
    <property type="project" value="InterPro"/>
</dbReference>
<proteinExistence type="predicted"/>
<dbReference type="SUPFAM" id="SSF55166">
    <property type="entry name" value="Hedgehog/DD-peptidase"/>
    <property type="match status" value="1"/>
</dbReference>
<feature type="domain" description="D-alanyl-D-alanine carboxypeptidase-like core" evidence="2">
    <location>
        <begin position="77"/>
        <end position="160"/>
    </location>
</feature>
<keyword evidence="1" id="KW-0472">Membrane</keyword>
<comment type="caution">
    <text evidence="3">The sequence shown here is derived from an EMBL/GenBank/DDBJ whole genome shotgun (WGS) entry which is preliminary data.</text>
</comment>
<keyword evidence="1" id="KW-1133">Transmembrane helix</keyword>
<evidence type="ECO:0000313" key="4">
    <source>
        <dbReference type="Proteomes" id="UP000283374"/>
    </source>
</evidence>
<keyword evidence="4" id="KW-1185">Reference proteome</keyword>
<organism evidence="3 4">
    <name type="scientific">Cellulomonas rhizosphaerae</name>
    <dbReference type="NCBI Taxonomy" id="2293719"/>
    <lineage>
        <taxon>Bacteria</taxon>
        <taxon>Bacillati</taxon>
        <taxon>Actinomycetota</taxon>
        <taxon>Actinomycetes</taxon>
        <taxon>Micrococcales</taxon>
        <taxon>Cellulomonadaceae</taxon>
        <taxon>Cellulomonas</taxon>
    </lineage>
</organism>
<reference evidence="3 4" key="1">
    <citation type="submission" date="2018-08" db="EMBL/GenBank/DDBJ databases">
        <title>Cellulomonas rhizosphaerae sp. nov., a novel actinomycete isolated from soil.</title>
        <authorList>
            <person name="Tian Y."/>
        </authorList>
    </citation>
    <scope>NUCLEOTIDE SEQUENCE [LARGE SCALE GENOMIC DNA]</scope>
    <source>
        <strain evidence="3 4">NEAU-TCZ24</strain>
    </source>
</reference>
<dbReference type="Pfam" id="PF02557">
    <property type="entry name" value="VanY"/>
    <property type="match status" value="1"/>
</dbReference>
<sequence>MPGADVPRASVDEPGAVTTYIHGRPERVVRRRRRSAIVLVVVLLVAALAGLHLADSSDAAPASSTPSLGKEPALAGVDDELARRFTAAQAAAADDGIALTLTSGKRTAKEQRALVAAAEKKYGSKAEAHRWVLPARSSAHVEGLALDVGPTSGALWLEEHGLEFGLCRTYANEVWHFEKLPDGRDTCAPMHPDSSSGW</sequence>
<feature type="transmembrane region" description="Helical" evidence="1">
    <location>
        <begin position="36"/>
        <end position="54"/>
    </location>
</feature>
<dbReference type="InterPro" id="IPR003709">
    <property type="entry name" value="VanY-like_core_dom"/>
</dbReference>
<dbReference type="Proteomes" id="UP000283374">
    <property type="component" value="Unassembled WGS sequence"/>
</dbReference>
<gene>
    <name evidence="3" type="ORF">D1825_17270</name>
</gene>
<dbReference type="InterPro" id="IPR009045">
    <property type="entry name" value="Zn_M74/Hedgehog-like"/>
</dbReference>
<protein>
    <submittedName>
        <fullName evidence="3">Peptidase M15</fullName>
    </submittedName>
</protein>
<dbReference type="GO" id="GO:0006508">
    <property type="term" value="P:proteolysis"/>
    <property type="evidence" value="ECO:0007669"/>
    <property type="project" value="InterPro"/>
</dbReference>
<evidence type="ECO:0000256" key="1">
    <source>
        <dbReference type="SAM" id="Phobius"/>
    </source>
</evidence>
<dbReference type="EMBL" id="QWKP01000223">
    <property type="protein sequence ID" value="RHA37047.1"/>
    <property type="molecule type" value="Genomic_DNA"/>
</dbReference>
<dbReference type="Gene3D" id="3.30.1380.10">
    <property type="match status" value="1"/>
</dbReference>
<keyword evidence="1" id="KW-0812">Transmembrane</keyword>
<accession>A0A413RGX0</accession>
<evidence type="ECO:0000313" key="3">
    <source>
        <dbReference type="EMBL" id="RHA37047.1"/>
    </source>
</evidence>
<name>A0A413RGX0_9CELL</name>
<dbReference type="AlphaFoldDB" id="A0A413RGX0"/>